<organism evidence="1 2">
    <name type="scientific">Candidatus Dechloromonas phosphorivorans</name>
    <dbReference type="NCBI Taxonomy" id="2899244"/>
    <lineage>
        <taxon>Bacteria</taxon>
        <taxon>Pseudomonadati</taxon>
        <taxon>Pseudomonadota</taxon>
        <taxon>Betaproteobacteria</taxon>
        <taxon>Rhodocyclales</taxon>
        <taxon>Azonexaceae</taxon>
        <taxon>Dechloromonas</taxon>
    </lineage>
</organism>
<evidence type="ECO:0008006" key="3">
    <source>
        <dbReference type="Google" id="ProtNLM"/>
    </source>
</evidence>
<gene>
    <name evidence="1" type="ORF">IPN75_12060</name>
</gene>
<sequence>MLSKLRALGARVGQRVDHPLGDPRELRRMVDEIPGNNALRALDEVLGWLESLQGVEDFPADRLYEAVSRLDDVAQRNLRRLTRDYLYTPRLSGAEEQRLWEASHGFWTVLAAGYERCLPSPGSKAKVADKKLPALTARLIVALGGILKWQQFRYRAAPAELWQRLGAALLIAESAGVATRAVSLNANLPGVSSPQQEFVKVVAFRASSMDSLLPQEIELAERLIAHFAAGLVFSEKATSDSVYWVDLVLAQPPRRLARMPVRATPTQRFFKPGKAHAGIAALLGDLERGGDDVSRDINLGGQQDSRVLLPVLRHLAAHLAPVPQQRRHGRHRVKQRVIVLPGLNNALGAFSGRPPGHAAGVAMESWVVEDVSYGGFGALLKAMSGEWLKIGALIVVQPAGGTWRLGIVRRVQRLDESAAHVGVETLAQMVQPADLIRRMASSYVAIAGIPALLIREDNEPGVIRAVMPSGSFDPRQVLDWSDAGQRVGLKPIELVEQGDDYDVARYLLGTRG</sequence>
<dbReference type="Proteomes" id="UP000808146">
    <property type="component" value="Unassembled WGS sequence"/>
</dbReference>
<proteinExistence type="predicted"/>
<protein>
    <recommendedName>
        <fullName evidence="3">PilZ domain-containing protein</fullName>
    </recommendedName>
</protein>
<name>A0A9D7LNF8_9RHOO</name>
<accession>A0A9D7LNF8</accession>
<reference evidence="1" key="1">
    <citation type="submission" date="2020-10" db="EMBL/GenBank/DDBJ databases">
        <title>Connecting structure to function with the recovery of over 1000 high-quality activated sludge metagenome-assembled genomes encoding full-length rRNA genes using long-read sequencing.</title>
        <authorList>
            <person name="Singleton C.M."/>
            <person name="Petriglieri F."/>
            <person name="Kristensen J.M."/>
            <person name="Kirkegaard R.H."/>
            <person name="Michaelsen T.Y."/>
            <person name="Andersen M.H."/>
            <person name="Karst S.M."/>
            <person name="Dueholm M.S."/>
            <person name="Nielsen P.H."/>
            <person name="Albertsen M."/>
        </authorList>
    </citation>
    <scope>NUCLEOTIDE SEQUENCE</scope>
    <source>
        <strain evidence="1">OdNE_18-Q3-R46-58_BAT3C.305</strain>
    </source>
</reference>
<evidence type="ECO:0000313" key="1">
    <source>
        <dbReference type="EMBL" id="MBK8891052.1"/>
    </source>
</evidence>
<comment type="caution">
    <text evidence="1">The sequence shown here is derived from an EMBL/GenBank/DDBJ whole genome shotgun (WGS) entry which is preliminary data.</text>
</comment>
<evidence type="ECO:0000313" key="2">
    <source>
        <dbReference type="Proteomes" id="UP000808146"/>
    </source>
</evidence>
<dbReference type="AlphaFoldDB" id="A0A9D7LNF8"/>
<dbReference type="EMBL" id="JADKBR010000016">
    <property type="protein sequence ID" value="MBK8891052.1"/>
    <property type="molecule type" value="Genomic_DNA"/>
</dbReference>